<dbReference type="GeneID" id="17302282"/>
<gene>
    <name evidence="1" type="ORF">GUITHDRAFT_138792</name>
</gene>
<dbReference type="PaxDb" id="55529-EKX45563"/>
<dbReference type="EMBL" id="JH992998">
    <property type="protein sequence ID" value="EKX45563.1"/>
    <property type="molecule type" value="Genomic_DNA"/>
</dbReference>
<evidence type="ECO:0000313" key="2">
    <source>
        <dbReference type="EnsemblProtists" id="EKX45563"/>
    </source>
</evidence>
<reference evidence="2" key="3">
    <citation type="submission" date="2015-06" db="UniProtKB">
        <authorList>
            <consortium name="EnsemblProtists"/>
        </authorList>
    </citation>
    <scope>IDENTIFICATION</scope>
</reference>
<name>L1JAI9_GUITC</name>
<reference evidence="3" key="2">
    <citation type="submission" date="2012-11" db="EMBL/GenBank/DDBJ databases">
        <authorList>
            <person name="Kuo A."/>
            <person name="Curtis B.A."/>
            <person name="Tanifuji G."/>
            <person name="Burki F."/>
            <person name="Gruber A."/>
            <person name="Irimia M."/>
            <person name="Maruyama S."/>
            <person name="Arias M.C."/>
            <person name="Ball S.G."/>
            <person name="Gile G.H."/>
            <person name="Hirakawa Y."/>
            <person name="Hopkins J.F."/>
            <person name="Rensing S.A."/>
            <person name="Schmutz J."/>
            <person name="Symeonidi A."/>
            <person name="Elias M."/>
            <person name="Eveleigh R.J."/>
            <person name="Herman E.K."/>
            <person name="Klute M.J."/>
            <person name="Nakayama T."/>
            <person name="Obornik M."/>
            <person name="Reyes-Prieto A."/>
            <person name="Armbrust E.V."/>
            <person name="Aves S.J."/>
            <person name="Beiko R.G."/>
            <person name="Coutinho P."/>
            <person name="Dacks J.B."/>
            <person name="Durnford D.G."/>
            <person name="Fast N.M."/>
            <person name="Green B.R."/>
            <person name="Grisdale C."/>
            <person name="Hempe F."/>
            <person name="Henrissat B."/>
            <person name="Hoppner M.P."/>
            <person name="Ishida K.-I."/>
            <person name="Kim E."/>
            <person name="Koreny L."/>
            <person name="Kroth P.G."/>
            <person name="Liu Y."/>
            <person name="Malik S.-B."/>
            <person name="Maier U.G."/>
            <person name="McRose D."/>
            <person name="Mock T."/>
            <person name="Neilson J.A."/>
            <person name="Onodera N.T."/>
            <person name="Poole A.M."/>
            <person name="Pritham E.J."/>
            <person name="Richards T.A."/>
            <person name="Rocap G."/>
            <person name="Roy S.W."/>
            <person name="Sarai C."/>
            <person name="Schaack S."/>
            <person name="Shirato S."/>
            <person name="Slamovits C.H."/>
            <person name="Spencer D.F."/>
            <person name="Suzuki S."/>
            <person name="Worden A.Z."/>
            <person name="Zauner S."/>
            <person name="Barry K."/>
            <person name="Bell C."/>
            <person name="Bharti A.K."/>
            <person name="Crow J.A."/>
            <person name="Grimwood J."/>
            <person name="Kramer R."/>
            <person name="Lindquist E."/>
            <person name="Lucas S."/>
            <person name="Salamov A."/>
            <person name="McFadden G.I."/>
            <person name="Lane C.E."/>
            <person name="Keeling P.J."/>
            <person name="Gray M.W."/>
            <person name="Grigoriev I.V."/>
            <person name="Archibald J.M."/>
        </authorList>
    </citation>
    <scope>NUCLEOTIDE SEQUENCE</scope>
    <source>
        <strain evidence="3">CCMP2712</strain>
    </source>
</reference>
<proteinExistence type="predicted"/>
<organism evidence="1">
    <name type="scientific">Guillardia theta (strain CCMP2712)</name>
    <name type="common">Cryptophyte</name>
    <dbReference type="NCBI Taxonomy" id="905079"/>
    <lineage>
        <taxon>Eukaryota</taxon>
        <taxon>Cryptophyceae</taxon>
        <taxon>Pyrenomonadales</taxon>
        <taxon>Geminigeraceae</taxon>
        <taxon>Guillardia</taxon>
    </lineage>
</organism>
<dbReference type="KEGG" id="gtt:GUITHDRAFT_138792"/>
<accession>L1JAI9</accession>
<evidence type="ECO:0000313" key="1">
    <source>
        <dbReference type="EMBL" id="EKX45563.1"/>
    </source>
</evidence>
<dbReference type="EnsemblProtists" id="EKX45563">
    <property type="protein sequence ID" value="EKX45563"/>
    <property type="gene ID" value="GUITHDRAFT_138792"/>
</dbReference>
<sequence length="201" mass="22902">MSITLETDPRIPLPTAEMRKIYELKGEMFAEKIGMQDNRMHIGIRRLLDASRHWEEPECFSLDKVCNELGIGGAARREMCDRFKIQNRALVDVKTVLMLIVASPNEGEASVKYTNSGVRKHPLKDYRTSIINVATGGLLPLPILKRIAMFPEDLCTWKREGAVKPSIEVLAEIYLHYCNGDIESFTSNAFKLHHYLMHTNV</sequence>
<dbReference type="RefSeq" id="XP_005832543.1">
    <property type="nucleotide sequence ID" value="XM_005832486.1"/>
</dbReference>
<dbReference type="AlphaFoldDB" id="L1JAI9"/>
<evidence type="ECO:0000313" key="3">
    <source>
        <dbReference type="Proteomes" id="UP000011087"/>
    </source>
</evidence>
<dbReference type="HOGENOM" id="CLU_1362658_0_0_1"/>
<keyword evidence="3" id="KW-1185">Reference proteome</keyword>
<protein>
    <submittedName>
        <fullName evidence="1 2">Uncharacterized protein</fullName>
    </submittedName>
</protein>
<dbReference type="Proteomes" id="UP000011087">
    <property type="component" value="Unassembled WGS sequence"/>
</dbReference>
<reference evidence="1 3" key="1">
    <citation type="journal article" date="2012" name="Nature">
        <title>Algal genomes reveal evolutionary mosaicism and the fate of nucleomorphs.</title>
        <authorList>
            <consortium name="DOE Joint Genome Institute"/>
            <person name="Curtis B.A."/>
            <person name="Tanifuji G."/>
            <person name="Burki F."/>
            <person name="Gruber A."/>
            <person name="Irimia M."/>
            <person name="Maruyama S."/>
            <person name="Arias M.C."/>
            <person name="Ball S.G."/>
            <person name="Gile G.H."/>
            <person name="Hirakawa Y."/>
            <person name="Hopkins J.F."/>
            <person name="Kuo A."/>
            <person name="Rensing S.A."/>
            <person name="Schmutz J."/>
            <person name="Symeonidi A."/>
            <person name="Elias M."/>
            <person name="Eveleigh R.J."/>
            <person name="Herman E.K."/>
            <person name="Klute M.J."/>
            <person name="Nakayama T."/>
            <person name="Obornik M."/>
            <person name="Reyes-Prieto A."/>
            <person name="Armbrust E.V."/>
            <person name="Aves S.J."/>
            <person name="Beiko R.G."/>
            <person name="Coutinho P."/>
            <person name="Dacks J.B."/>
            <person name="Durnford D.G."/>
            <person name="Fast N.M."/>
            <person name="Green B.R."/>
            <person name="Grisdale C.J."/>
            <person name="Hempel F."/>
            <person name="Henrissat B."/>
            <person name="Hoppner M.P."/>
            <person name="Ishida K."/>
            <person name="Kim E."/>
            <person name="Koreny L."/>
            <person name="Kroth P.G."/>
            <person name="Liu Y."/>
            <person name="Malik S.B."/>
            <person name="Maier U.G."/>
            <person name="McRose D."/>
            <person name="Mock T."/>
            <person name="Neilson J.A."/>
            <person name="Onodera N.T."/>
            <person name="Poole A.M."/>
            <person name="Pritham E.J."/>
            <person name="Richards T.A."/>
            <person name="Rocap G."/>
            <person name="Roy S.W."/>
            <person name="Sarai C."/>
            <person name="Schaack S."/>
            <person name="Shirato S."/>
            <person name="Slamovits C.H."/>
            <person name="Spencer D.F."/>
            <person name="Suzuki S."/>
            <person name="Worden A.Z."/>
            <person name="Zauner S."/>
            <person name="Barry K."/>
            <person name="Bell C."/>
            <person name="Bharti A.K."/>
            <person name="Crow J.A."/>
            <person name="Grimwood J."/>
            <person name="Kramer R."/>
            <person name="Lindquist E."/>
            <person name="Lucas S."/>
            <person name="Salamov A."/>
            <person name="McFadden G.I."/>
            <person name="Lane C.E."/>
            <person name="Keeling P.J."/>
            <person name="Gray M.W."/>
            <person name="Grigoriev I.V."/>
            <person name="Archibald J.M."/>
        </authorList>
    </citation>
    <scope>NUCLEOTIDE SEQUENCE</scope>
    <source>
        <strain evidence="1 3">CCMP2712</strain>
    </source>
</reference>